<dbReference type="Gene3D" id="1.20.120.520">
    <property type="entry name" value="nmb1532 protein domain like"/>
    <property type="match status" value="1"/>
</dbReference>
<gene>
    <name evidence="2" type="ORF">C8N30_3493</name>
</gene>
<dbReference type="OrthoDB" id="8282715at2"/>
<dbReference type="STRING" id="1443111.Z949_980"/>
<dbReference type="RefSeq" id="WP_025061597.1">
    <property type="nucleotide sequence ID" value="NZ_RAQK01000002.1"/>
</dbReference>
<name>A0A420DJI7_9RHOB</name>
<dbReference type="EMBL" id="RAQK01000002">
    <property type="protein sequence ID" value="RKE94368.1"/>
    <property type="molecule type" value="Genomic_DNA"/>
</dbReference>
<dbReference type="AlphaFoldDB" id="A0A420DJI7"/>
<dbReference type="Pfam" id="PF01814">
    <property type="entry name" value="Hemerythrin"/>
    <property type="match status" value="1"/>
</dbReference>
<evidence type="ECO:0000259" key="1">
    <source>
        <dbReference type="Pfam" id="PF01814"/>
    </source>
</evidence>
<evidence type="ECO:0000313" key="2">
    <source>
        <dbReference type="EMBL" id="RKE94368.1"/>
    </source>
</evidence>
<dbReference type="InterPro" id="IPR012312">
    <property type="entry name" value="Hemerythrin-like"/>
</dbReference>
<accession>A0A420DJI7</accession>
<comment type="caution">
    <text evidence="2">The sequence shown here is derived from an EMBL/GenBank/DDBJ whole genome shotgun (WGS) entry which is preliminary data.</text>
</comment>
<sequence length="151" mass="17414">MQQPLQSSHLIGLRDFGVCLEEQFDLCVKLEDLADSLPSKVDTRVAMMLARRLQSALRRCHALEEKIVFPVLLSAQTDIAAILDRLRQEHLEDEYHANDVYDAIQAYVATRDRKDAEQLGYMLRCLFISLRRHLAFDCDYVLPLLRRAAVL</sequence>
<keyword evidence="3" id="KW-1185">Reference proteome</keyword>
<reference evidence="2 3" key="1">
    <citation type="submission" date="2018-09" db="EMBL/GenBank/DDBJ databases">
        <title>Genomic Encyclopedia of Archaeal and Bacterial Type Strains, Phase II (KMG-II): from individual species to whole genera.</title>
        <authorList>
            <person name="Goeker M."/>
        </authorList>
    </citation>
    <scope>NUCLEOTIDE SEQUENCE [LARGE SCALE GENOMIC DNA]</scope>
    <source>
        <strain evidence="2 3">DSM 11458</strain>
    </source>
</reference>
<dbReference type="Proteomes" id="UP000284407">
    <property type="component" value="Unassembled WGS sequence"/>
</dbReference>
<organism evidence="2 3">
    <name type="scientific">Sulfitobacter guttiformis</name>
    <dbReference type="NCBI Taxonomy" id="74349"/>
    <lineage>
        <taxon>Bacteria</taxon>
        <taxon>Pseudomonadati</taxon>
        <taxon>Pseudomonadota</taxon>
        <taxon>Alphaproteobacteria</taxon>
        <taxon>Rhodobacterales</taxon>
        <taxon>Roseobacteraceae</taxon>
        <taxon>Sulfitobacter</taxon>
    </lineage>
</organism>
<proteinExistence type="predicted"/>
<evidence type="ECO:0000313" key="3">
    <source>
        <dbReference type="Proteomes" id="UP000284407"/>
    </source>
</evidence>
<protein>
    <submittedName>
        <fullName evidence="2">Hemerythrin HHE cation binding domain-containing protein</fullName>
    </submittedName>
</protein>
<feature type="domain" description="Hemerythrin-like" evidence="1">
    <location>
        <begin position="23"/>
        <end position="144"/>
    </location>
</feature>